<feature type="transmembrane region" description="Helical" evidence="9">
    <location>
        <begin position="439"/>
        <end position="458"/>
    </location>
</feature>
<evidence type="ECO:0000256" key="4">
    <source>
        <dbReference type="ARBA" id="ARBA00022692"/>
    </source>
</evidence>
<dbReference type="Proteomes" id="UP001161247">
    <property type="component" value="Chromosome 8"/>
</dbReference>
<feature type="transmembrane region" description="Helical" evidence="9">
    <location>
        <begin position="192"/>
        <end position="213"/>
    </location>
</feature>
<dbReference type="PANTHER" id="PTHR23500:SF492">
    <property type="entry name" value="SUGAR TRANSPORT PROTEIN 14-LIKE"/>
    <property type="match status" value="1"/>
</dbReference>
<feature type="transmembrane region" description="Helical" evidence="9">
    <location>
        <begin position="80"/>
        <end position="100"/>
    </location>
</feature>
<feature type="transmembrane region" description="Helical" evidence="9">
    <location>
        <begin position="407"/>
        <end position="427"/>
    </location>
</feature>
<keyword evidence="4 9" id="KW-0812">Transmembrane</keyword>
<dbReference type="GO" id="GO:0016020">
    <property type="term" value="C:membrane"/>
    <property type="evidence" value="ECO:0007669"/>
    <property type="project" value="UniProtKB-SubCell"/>
</dbReference>
<protein>
    <submittedName>
        <fullName evidence="11">OLC1v1015901C2</fullName>
    </submittedName>
</protein>
<dbReference type="Pfam" id="PF00083">
    <property type="entry name" value="Sugar_tr"/>
    <property type="match status" value="1"/>
</dbReference>
<evidence type="ECO:0000256" key="2">
    <source>
        <dbReference type="ARBA" id="ARBA00010992"/>
    </source>
</evidence>
<feature type="compositionally biased region" description="Basic and acidic residues" evidence="8">
    <location>
        <begin position="39"/>
        <end position="61"/>
    </location>
</feature>
<accession>A0AAV1E6E3</accession>
<feature type="transmembrane region" description="Helical" evidence="9">
    <location>
        <begin position="137"/>
        <end position="159"/>
    </location>
</feature>
<dbReference type="InterPro" id="IPR020846">
    <property type="entry name" value="MFS_dom"/>
</dbReference>
<gene>
    <name evidence="11" type="ORF">OLC1_LOCUS21658</name>
</gene>
<evidence type="ECO:0000256" key="1">
    <source>
        <dbReference type="ARBA" id="ARBA00004141"/>
    </source>
</evidence>
<dbReference type="Gene3D" id="1.20.1250.20">
    <property type="entry name" value="MFS general substrate transporter like domains"/>
    <property type="match status" value="1"/>
</dbReference>
<evidence type="ECO:0000256" key="7">
    <source>
        <dbReference type="ARBA" id="ARBA00044504"/>
    </source>
</evidence>
<feature type="domain" description="Major facilitator superfamily (MFS) profile" evidence="10">
    <location>
        <begin position="82"/>
        <end position="527"/>
    </location>
</feature>
<comment type="similarity">
    <text evidence="2">Belongs to the major facilitator superfamily. Sugar transporter (TC 2.A.1.1) family.</text>
</comment>
<feature type="transmembrane region" description="Helical" evidence="9">
    <location>
        <begin position="500"/>
        <end position="523"/>
    </location>
</feature>
<feature type="transmembrane region" description="Helical" evidence="9">
    <location>
        <begin position="225"/>
        <end position="242"/>
    </location>
</feature>
<evidence type="ECO:0000256" key="6">
    <source>
        <dbReference type="ARBA" id="ARBA00023136"/>
    </source>
</evidence>
<reference evidence="11" key="1">
    <citation type="submission" date="2023-03" db="EMBL/GenBank/DDBJ databases">
        <authorList>
            <person name="Julca I."/>
        </authorList>
    </citation>
    <scope>NUCLEOTIDE SEQUENCE</scope>
</reference>
<organism evidence="11 12">
    <name type="scientific">Oldenlandia corymbosa var. corymbosa</name>
    <dbReference type="NCBI Taxonomy" id="529605"/>
    <lineage>
        <taxon>Eukaryota</taxon>
        <taxon>Viridiplantae</taxon>
        <taxon>Streptophyta</taxon>
        <taxon>Embryophyta</taxon>
        <taxon>Tracheophyta</taxon>
        <taxon>Spermatophyta</taxon>
        <taxon>Magnoliopsida</taxon>
        <taxon>eudicotyledons</taxon>
        <taxon>Gunneridae</taxon>
        <taxon>Pentapetalae</taxon>
        <taxon>asterids</taxon>
        <taxon>lamiids</taxon>
        <taxon>Gentianales</taxon>
        <taxon>Rubiaceae</taxon>
        <taxon>Rubioideae</taxon>
        <taxon>Spermacoceae</taxon>
        <taxon>Hedyotis-Oldenlandia complex</taxon>
        <taxon>Oldenlandia</taxon>
    </lineage>
</organism>
<feature type="transmembrane region" description="Helical" evidence="9">
    <location>
        <begin position="470"/>
        <end position="488"/>
    </location>
</feature>
<keyword evidence="5 9" id="KW-1133">Transmembrane helix</keyword>
<evidence type="ECO:0000259" key="10">
    <source>
        <dbReference type="PROSITE" id="PS50850"/>
    </source>
</evidence>
<comment type="subcellular location">
    <subcellularLocation>
        <location evidence="1">Membrane</location>
        <topology evidence="1">Multi-pass membrane protein</topology>
    </subcellularLocation>
</comment>
<sequence>MDNLAIKYGKVVVVGHVAANEHTGIPLNVGGNDDAIAEQNKESPKTEENKERTTEGKKDSSEGMPWKPLHTREKHPCPLVALRLLAVLGGVVIGYATSFLEPVFAMPIFLKKISPTLFSKQNISWGTNYCVFSDPSFLALSSVIYPSSAFGLCLAFVLMNKMGRRPLLFLGSFMELIGISLAIWFPSTSINIFGLSLIGIGVGFHCLVIPILCSELASKELRRHFGTLFGYQVLGSALASLVNRGASFQDEWGWRVPFAVLGVLVFLLILVSGWIDESPRYYIEINEEMKGMEILVKMRPDRLVADIRMEWESLLSDVRESQKMSQARALFSNSALPTLTIMLTSVLLPQLVTTAPMLFFGPLVAGSLFTAKNQQYYVVAVARLLEVLFTFIFSWLLPKYKRRRPYIISFILVAASQLILGIVFVSYTSSMEDIKKVPAYVAAAMIVIGDLGVTVLMSPHGWVNSSLGRGGTLGGVMINCFGFIVTISKNIYSIVLLCKIGGWTFFVDFGVAVVSLHIFAYFVPETTTVTSEPVSSVWSQHWFWKSFIFF</sequence>
<evidence type="ECO:0000313" key="12">
    <source>
        <dbReference type="Proteomes" id="UP001161247"/>
    </source>
</evidence>
<proteinExistence type="inferred from homology"/>
<evidence type="ECO:0000256" key="3">
    <source>
        <dbReference type="ARBA" id="ARBA00022448"/>
    </source>
</evidence>
<feature type="transmembrane region" description="Helical" evidence="9">
    <location>
        <begin position="166"/>
        <end position="186"/>
    </location>
</feature>
<keyword evidence="6 9" id="KW-0472">Membrane</keyword>
<dbReference type="SUPFAM" id="SSF103473">
    <property type="entry name" value="MFS general substrate transporter"/>
    <property type="match status" value="1"/>
</dbReference>
<feature type="region of interest" description="Disordered" evidence="8">
    <location>
        <begin position="28"/>
        <end position="70"/>
    </location>
</feature>
<dbReference type="PROSITE" id="PS50850">
    <property type="entry name" value="MFS"/>
    <property type="match status" value="1"/>
</dbReference>
<evidence type="ECO:0000256" key="5">
    <source>
        <dbReference type="ARBA" id="ARBA00022989"/>
    </source>
</evidence>
<name>A0AAV1E6E3_OLDCO</name>
<dbReference type="InterPro" id="IPR005828">
    <property type="entry name" value="MFS_sugar_transport-like"/>
</dbReference>
<evidence type="ECO:0000313" key="11">
    <source>
        <dbReference type="EMBL" id="CAI9115066.1"/>
    </source>
</evidence>
<dbReference type="EMBL" id="OX459125">
    <property type="protein sequence ID" value="CAI9115066.1"/>
    <property type="molecule type" value="Genomic_DNA"/>
</dbReference>
<evidence type="ECO:0000256" key="9">
    <source>
        <dbReference type="SAM" id="Phobius"/>
    </source>
</evidence>
<dbReference type="InterPro" id="IPR005829">
    <property type="entry name" value="Sugar_transporter_CS"/>
</dbReference>
<feature type="transmembrane region" description="Helical" evidence="9">
    <location>
        <begin position="329"/>
        <end position="348"/>
    </location>
</feature>
<evidence type="ECO:0000256" key="8">
    <source>
        <dbReference type="SAM" id="MobiDB-lite"/>
    </source>
</evidence>
<dbReference type="InterPro" id="IPR036259">
    <property type="entry name" value="MFS_trans_sf"/>
</dbReference>
<keyword evidence="3" id="KW-0813">Transport</keyword>
<feature type="transmembrane region" description="Helical" evidence="9">
    <location>
        <begin position="376"/>
        <end position="395"/>
    </location>
</feature>
<feature type="transmembrane region" description="Helical" evidence="9">
    <location>
        <begin position="354"/>
        <end position="371"/>
    </location>
</feature>
<dbReference type="PROSITE" id="PS00217">
    <property type="entry name" value="SUGAR_TRANSPORT_2"/>
    <property type="match status" value="1"/>
</dbReference>
<keyword evidence="12" id="KW-1185">Reference proteome</keyword>
<dbReference type="GO" id="GO:0015144">
    <property type="term" value="F:carbohydrate transmembrane transporter activity"/>
    <property type="evidence" value="ECO:0007669"/>
    <property type="project" value="InterPro"/>
</dbReference>
<dbReference type="PANTHER" id="PTHR23500">
    <property type="entry name" value="SOLUTE CARRIER FAMILY 2, FACILITATED GLUCOSE TRANSPORTER"/>
    <property type="match status" value="1"/>
</dbReference>
<feature type="transmembrane region" description="Helical" evidence="9">
    <location>
        <begin position="254"/>
        <end position="275"/>
    </location>
</feature>
<dbReference type="InterPro" id="IPR045262">
    <property type="entry name" value="STP/PLT_plant"/>
</dbReference>
<dbReference type="AlphaFoldDB" id="A0AAV1E6E3"/>
<comment type="similarity">
    <text evidence="7">Belongs to the major facilitator superfamily. Phosphate:H(+) symporter (TC 2.A.1.9) family.</text>
</comment>